<comment type="caution">
    <text evidence="8">The sequence shown here is derived from an EMBL/GenBank/DDBJ whole genome shotgun (WGS) entry which is preliminary data.</text>
</comment>
<feature type="binding site" evidence="7">
    <location>
        <begin position="84"/>
        <end position="86"/>
    </location>
    <ligand>
        <name>5-amino-6-(D-ribitylamino)uracil</name>
        <dbReference type="ChEBI" id="CHEBI:15934"/>
    </ligand>
</feature>
<evidence type="ECO:0000256" key="4">
    <source>
        <dbReference type="ARBA" id="ARBA00022619"/>
    </source>
</evidence>
<dbReference type="CDD" id="cd09209">
    <property type="entry name" value="Lumazine_synthase-I"/>
    <property type="match status" value="1"/>
</dbReference>
<dbReference type="Pfam" id="PF00885">
    <property type="entry name" value="DMRL_synthase"/>
    <property type="match status" value="1"/>
</dbReference>
<dbReference type="GO" id="GO:0005829">
    <property type="term" value="C:cytosol"/>
    <property type="evidence" value="ECO:0007669"/>
    <property type="project" value="TreeGrafter"/>
</dbReference>
<evidence type="ECO:0000313" key="8">
    <source>
        <dbReference type="EMBL" id="HGC43320.1"/>
    </source>
</evidence>
<protein>
    <recommendedName>
        <fullName evidence="3 7">6,7-dimethyl-8-ribityllumazine synthase</fullName>
        <shortName evidence="7">DMRL synthase</shortName>
        <shortName evidence="7">LS</shortName>
        <shortName evidence="7">Lumazine synthase</shortName>
        <ecNumber evidence="3 7">2.5.1.78</ecNumber>
    </recommendedName>
</protein>
<organism evidence="8">
    <name type="scientific">Acidicaldus sp</name>
    <dbReference type="NCBI Taxonomy" id="1872105"/>
    <lineage>
        <taxon>Bacteria</taxon>
        <taxon>Pseudomonadati</taxon>
        <taxon>Pseudomonadota</taxon>
        <taxon>Alphaproteobacteria</taxon>
        <taxon>Acetobacterales</taxon>
        <taxon>Acetobacteraceae</taxon>
        <taxon>Acidicaldus</taxon>
    </lineage>
</organism>
<dbReference type="NCBIfam" id="TIGR00114">
    <property type="entry name" value="lumazine-synth"/>
    <property type="match status" value="1"/>
</dbReference>
<comment type="pathway">
    <text evidence="1 7">Cofactor biosynthesis; riboflavin biosynthesis; riboflavin from 2-hydroxy-3-oxobutyl phosphate and 5-amino-6-(D-ribitylamino)uracil: step 1/2.</text>
</comment>
<evidence type="ECO:0000256" key="3">
    <source>
        <dbReference type="ARBA" id="ARBA00012664"/>
    </source>
</evidence>
<dbReference type="AlphaFoldDB" id="A0A8J4HCJ3"/>
<dbReference type="PANTHER" id="PTHR21058:SF0">
    <property type="entry name" value="6,7-DIMETHYL-8-RIBITYLLUMAZINE SYNTHASE"/>
    <property type="match status" value="1"/>
</dbReference>
<dbReference type="InterPro" id="IPR002180">
    <property type="entry name" value="LS/RS"/>
</dbReference>
<evidence type="ECO:0000256" key="2">
    <source>
        <dbReference type="ARBA" id="ARBA00007424"/>
    </source>
</evidence>
<dbReference type="Gene3D" id="3.40.50.960">
    <property type="entry name" value="Lumazine/riboflavin synthase"/>
    <property type="match status" value="1"/>
</dbReference>
<dbReference type="HAMAP" id="MF_00178">
    <property type="entry name" value="Lumazine_synth"/>
    <property type="match status" value="1"/>
</dbReference>
<dbReference type="GO" id="GO:0000906">
    <property type="term" value="F:6,7-dimethyl-8-ribityllumazine synthase activity"/>
    <property type="evidence" value="ECO:0007669"/>
    <property type="project" value="UniProtKB-UniRule"/>
</dbReference>
<gene>
    <name evidence="7 8" type="primary">ribH</name>
    <name evidence="8" type="ORF">ENY07_08910</name>
</gene>
<evidence type="ECO:0000256" key="6">
    <source>
        <dbReference type="ARBA" id="ARBA00048785"/>
    </source>
</evidence>
<dbReference type="InterPro" id="IPR036467">
    <property type="entry name" value="LS/RS_sf"/>
</dbReference>
<feature type="binding site" evidence="7">
    <location>
        <begin position="59"/>
        <end position="61"/>
    </location>
    <ligand>
        <name>5-amino-6-(D-ribitylamino)uracil</name>
        <dbReference type="ChEBI" id="CHEBI:15934"/>
    </ligand>
</feature>
<evidence type="ECO:0000256" key="1">
    <source>
        <dbReference type="ARBA" id="ARBA00004917"/>
    </source>
</evidence>
<dbReference type="PANTHER" id="PTHR21058">
    <property type="entry name" value="6,7-DIMETHYL-8-RIBITYLLUMAZINE SYNTHASE DMRL SYNTHASE LUMAZINE SYNTHASE"/>
    <property type="match status" value="1"/>
</dbReference>
<name>A0A8J4HCJ3_9PROT</name>
<dbReference type="EMBL" id="DTQM01000177">
    <property type="protein sequence ID" value="HGC43320.1"/>
    <property type="molecule type" value="Genomic_DNA"/>
</dbReference>
<dbReference type="GO" id="GO:0009349">
    <property type="term" value="C:riboflavin synthase complex"/>
    <property type="evidence" value="ECO:0007669"/>
    <property type="project" value="UniProtKB-UniRule"/>
</dbReference>
<accession>A0A8J4HCJ3</accession>
<proteinExistence type="inferred from homology"/>
<keyword evidence="5 7" id="KW-0808">Transferase</keyword>
<dbReference type="EC" id="2.5.1.78" evidence="3 7"/>
<comment type="caution">
    <text evidence="7">Lacks conserved residue(s) required for the propagation of feature annotation.</text>
</comment>
<comment type="catalytic activity">
    <reaction evidence="6 7">
        <text>(2S)-2-hydroxy-3-oxobutyl phosphate + 5-amino-6-(D-ribitylamino)uracil = 6,7-dimethyl-8-(1-D-ribityl)lumazine + phosphate + 2 H2O + H(+)</text>
        <dbReference type="Rhea" id="RHEA:26152"/>
        <dbReference type="ChEBI" id="CHEBI:15377"/>
        <dbReference type="ChEBI" id="CHEBI:15378"/>
        <dbReference type="ChEBI" id="CHEBI:15934"/>
        <dbReference type="ChEBI" id="CHEBI:43474"/>
        <dbReference type="ChEBI" id="CHEBI:58201"/>
        <dbReference type="ChEBI" id="CHEBI:58830"/>
        <dbReference type="EC" id="2.5.1.78"/>
    </reaction>
</comment>
<dbReference type="GO" id="GO:0009231">
    <property type="term" value="P:riboflavin biosynthetic process"/>
    <property type="evidence" value="ECO:0007669"/>
    <property type="project" value="UniProtKB-UniRule"/>
</dbReference>
<feature type="binding site" evidence="7">
    <location>
        <position position="28"/>
    </location>
    <ligand>
        <name>5-amino-6-(D-ribitylamino)uracil</name>
        <dbReference type="ChEBI" id="CHEBI:15934"/>
    </ligand>
</feature>
<evidence type="ECO:0000256" key="7">
    <source>
        <dbReference type="HAMAP-Rule" id="MF_00178"/>
    </source>
</evidence>
<dbReference type="SUPFAM" id="SSF52121">
    <property type="entry name" value="Lumazine synthase"/>
    <property type="match status" value="1"/>
</dbReference>
<evidence type="ECO:0000256" key="5">
    <source>
        <dbReference type="ARBA" id="ARBA00022679"/>
    </source>
</evidence>
<keyword evidence="4 7" id="KW-0686">Riboflavin biosynthesis</keyword>
<feature type="active site" description="Proton donor" evidence="7">
    <location>
        <position position="92"/>
    </location>
</feature>
<sequence>MSTEDAALPQPPAIPGPKPSLLIVRAPYYRDVVDGLTAGARRILEAAGAPFEIIDVAGAYELPQGIRLALRGARRFDGFIALGCVVRGETDHYEFICASAMNGLLQLTLTYGIALGTGLLTVDTLEQARARAGADGFNKGAEAAVAALKQIVAGRQLGAW</sequence>
<dbReference type="InterPro" id="IPR034964">
    <property type="entry name" value="LS"/>
</dbReference>
<comment type="similarity">
    <text evidence="2 7">Belongs to the DMRL synthase family.</text>
</comment>
<dbReference type="UniPathway" id="UPA00275">
    <property type="reaction ID" value="UER00404"/>
</dbReference>
<feature type="binding site" evidence="7">
    <location>
        <begin position="89"/>
        <end position="90"/>
    </location>
    <ligand>
        <name>(2S)-2-hydroxy-3-oxobutyl phosphate</name>
        <dbReference type="ChEBI" id="CHEBI:58830"/>
    </ligand>
</feature>
<feature type="binding site" evidence="7">
    <location>
        <position position="131"/>
    </location>
    <ligand>
        <name>(2S)-2-hydroxy-3-oxobutyl phosphate</name>
        <dbReference type="ChEBI" id="CHEBI:58830"/>
    </ligand>
</feature>
<comment type="function">
    <text evidence="7">Catalyzes the formation of 6,7-dimethyl-8-ribityllumazine by condensation of 5-amino-6-(D-ribitylamino)uracil with 3,4-dihydroxy-2-butanone 4-phosphate. This is the penultimate step in the biosynthesis of riboflavin.</text>
</comment>
<reference evidence="8" key="1">
    <citation type="journal article" date="2020" name="mSystems">
        <title>Genome- and Community-Level Interaction Insights into Carbon Utilization and Element Cycling Functions of Hydrothermarchaeota in Hydrothermal Sediment.</title>
        <authorList>
            <person name="Zhou Z."/>
            <person name="Liu Y."/>
            <person name="Xu W."/>
            <person name="Pan J."/>
            <person name="Luo Z.H."/>
            <person name="Li M."/>
        </authorList>
    </citation>
    <scope>NUCLEOTIDE SEQUENCE</scope>
    <source>
        <strain evidence="8">SpSt-997</strain>
    </source>
</reference>